<accession>A0A392TZP7</accession>
<dbReference type="AlphaFoldDB" id="A0A392TZP7"/>
<evidence type="ECO:0000313" key="2">
    <source>
        <dbReference type="Proteomes" id="UP000265520"/>
    </source>
</evidence>
<sequence>VAPLLLRRLGIASVNCAPRRRRWRVAPGSWIDGSGRLSHLRVAQLHPARCAASLFITRDAQNRSI</sequence>
<dbReference type="Proteomes" id="UP000265520">
    <property type="component" value="Unassembled WGS sequence"/>
</dbReference>
<dbReference type="EMBL" id="LXQA010699818">
    <property type="protein sequence ID" value="MCI66663.1"/>
    <property type="molecule type" value="Genomic_DNA"/>
</dbReference>
<organism evidence="1 2">
    <name type="scientific">Trifolium medium</name>
    <dbReference type="NCBI Taxonomy" id="97028"/>
    <lineage>
        <taxon>Eukaryota</taxon>
        <taxon>Viridiplantae</taxon>
        <taxon>Streptophyta</taxon>
        <taxon>Embryophyta</taxon>
        <taxon>Tracheophyta</taxon>
        <taxon>Spermatophyta</taxon>
        <taxon>Magnoliopsida</taxon>
        <taxon>eudicotyledons</taxon>
        <taxon>Gunneridae</taxon>
        <taxon>Pentapetalae</taxon>
        <taxon>rosids</taxon>
        <taxon>fabids</taxon>
        <taxon>Fabales</taxon>
        <taxon>Fabaceae</taxon>
        <taxon>Papilionoideae</taxon>
        <taxon>50 kb inversion clade</taxon>
        <taxon>NPAAA clade</taxon>
        <taxon>Hologalegina</taxon>
        <taxon>IRL clade</taxon>
        <taxon>Trifolieae</taxon>
        <taxon>Trifolium</taxon>
    </lineage>
</organism>
<keyword evidence="2" id="KW-1185">Reference proteome</keyword>
<comment type="caution">
    <text evidence="1">The sequence shown here is derived from an EMBL/GenBank/DDBJ whole genome shotgun (WGS) entry which is preliminary data.</text>
</comment>
<protein>
    <submittedName>
        <fullName evidence="1">Uncharacterized protein</fullName>
    </submittedName>
</protein>
<name>A0A392TZP7_9FABA</name>
<feature type="non-terminal residue" evidence="1">
    <location>
        <position position="1"/>
    </location>
</feature>
<proteinExistence type="predicted"/>
<reference evidence="1 2" key="1">
    <citation type="journal article" date="2018" name="Front. Plant Sci.">
        <title>Red Clover (Trifolium pratense) and Zigzag Clover (T. medium) - A Picture of Genomic Similarities and Differences.</title>
        <authorList>
            <person name="Dluhosova J."/>
            <person name="Istvanek J."/>
            <person name="Nedelnik J."/>
            <person name="Repkova J."/>
        </authorList>
    </citation>
    <scope>NUCLEOTIDE SEQUENCE [LARGE SCALE GENOMIC DNA]</scope>
    <source>
        <strain evidence="2">cv. 10/8</strain>
        <tissue evidence="1">Leaf</tissue>
    </source>
</reference>
<evidence type="ECO:0000313" key="1">
    <source>
        <dbReference type="EMBL" id="MCI66663.1"/>
    </source>
</evidence>